<keyword evidence="10" id="KW-1185">Reference proteome</keyword>
<dbReference type="InterPro" id="IPR020846">
    <property type="entry name" value="MFS_dom"/>
</dbReference>
<feature type="transmembrane region" description="Helical" evidence="7">
    <location>
        <begin position="345"/>
        <end position="368"/>
    </location>
</feature>
<feature type="transmembrane region" description="Helical" evidence="7">
    <location>
        <begin position="223"/>
        <end position="247"/>
    </location>
</feature>
<dbReference type="GO" id="GO:0022857">
    <property type="term" value="F:transmembrane transporter activity"/>
    <property type="evidence" value="ECO:0007669"/>
    <property type="project" value="InterPro"/>
</dbReference>
<keyword evidence="6 7" id="KW-0472">Membrane</keyword>
<keyword evidence="3" id="KW-1003">Cell membrane</keyword>
<dbReference type="Proteomes" id="UP000280444">
    <property type="component" value="Unassembled WGS sequence"/>
</dbReference>
<evidence type="ECO:0000313" key="9">
    <source>
        <dbReference type="EMBL" id="RRC95886.1"/>
    </source>
</evidence>
<evidence type="ECO:0000256" key="5">
    <source>
        <dbReference type="ARBA" id="ARBA00022989"/>
    </source>
</evidence>
<name>A0A3P1SFW0_9ACTO</name>
<feature type="domain" description="Major facilitator superfamily (MFS) profile" evidence="8">
    <location>
        <begin position="1"/>
        <end position="197"/>
    </location>
</feature>
<dbReference type="Pfam" id="PF05977">
    <property type="entry name" value="MFS_3"/>
    <property type="match status" value="1"/>
</dbReference>
<dbReference type="AlphaFoldDB" id="A0A3P1SFW0"/>
<keyword evidence="4 7" id="KW-0812">Transmembrane</keyword>
<gene>
    <name evidence="9" type="ORF">EII11_03265</name>
</gene>
<accession>A0A3P1SFW0</accession>
<feature type="transmembrane region" description="Helical" evidence="7">
    <location>
        <begin position="172"/>
        <end position="192"/>
    </location>
</feature>
<keyword evidence="5 7" id="KW-1133">Transmembrane helix</keyword>
<dbReference type="PROSITE" id="PS50850">
    <property type="entry name" value="MFS"/>
    <property type="match status" value="1"/>
</dbReference>
<evidence type="ECO:0000256" key="7">
    <source>
        <dbReference type="SAM" id="Phobius"/>
    </source>
</evidence>
<evidence type="ECO:0000259" key="8">
    <source>
        <dbReference type="PROSITE" id="PS50850"/>
    </source>
</evidence>
<comment type="subcellular location">
    <subcellularLocation>
        <location evidence="1">Cell membrane</location>
        <topology evidence="1">Multi-pass membrane protein</topology>
    </subcellularLocation>
</comment>
<sequence>MSRTFQSFAIGNYRLLFAGILFAAVGMWMQILAQDWLVLTELTDHDATQVGIVTALQFLPQLILSPWAGLLADRVDRRRLLYVTQLASAASALVLGLLVISGIVQLWHVYLLALVVGTVSSLDGPARMTFVSEVVPKTHLANAVGLNATAFHSARLVGPAVAGFVIDWAGTGWVFIINAALYIVPPATLALMKASEFQPRTVTPKAKGQIREGIAYVRSRPEIIMVFLAVAVVAGLGLNLQMTSAFMATEVYNKQASEYGILGSFIAIGGVLGSLIAARRRAPRLRTVVLAAAGFGIAETALALAPTFEAFMLLAIPTGFMSLTMMTSANALVQLTADEHIRGRVMSLYGMIFLGTSPICSPFVGWVAEALGARWSILVGSLSSIAVAIVVGIWAYLWRKSQGITPTLFELPRRRAS</sequence>
<dbReference type="RefSeq" id="WP_124868569.1">
    <property type="nucleotide sequence ID" value="NZ_RQZF01000002.1"/>
</dbReference>
<dbReference type="SUPFAM" id="SSF103473">
    <property type="entry name" value="MFS general substrate transporter"/>
    <property type="match status" value="1"/>
</dbReference>
<dbReference type="GO" id="GO:0005886">
    <property type="term" value="C:plasma membrane"/>
    <property type="evidence" value="ECO:0007669"/>
    <property type="project" value="UniProtKB-SubCell"/>
</dbReference>
<proteinExistence type="predicted"/>
<keyword evidence="2" id="KW-0813">Transport</keyword>
<feature type="transmembrane region" description="Helical" evidence="7">
    <location>
        <begin position="285"/>
        <end position="305"/>
    </location>
</feature>
<reference evidence="9 10" key="1">
    <citation type="submission" date="2018-11" db="EMBL/GenBank/DDBJ databases">
        <title>Genomes From Bacteria Associated with the Canine Oral Cavity: a Test Case for Automated Genome-Based Taxonomic Assignment.</title>
        <authorList>
            <person name="Coil D.A."/>
            <person name="Jospin G."/>
            <person name="Darling A.E."/>
            <person name="Wallis C."/>
            <person name="Davis I.J."/>
            <person name="Harris S."/>
            <person name="Eisen J.A."/>
            <person name="Holcombe L.J."/>
            <person name="O'Flynn C."/>
        </authorList>
    </citation>
    <scope>NUCLEOTIDE SEQUENCE [LARGE SCALE GENOMIC DNA]</scope>
    <source>
        <strain evidence="9 10">OH770</strain>
    </source>
</reference>
<protein>
    <submittedName>
        <fullName evidence="9">MFS transporter</fullName>
    </submittedName>
</protein>
<feature type="transmembrane region" description="Helical" evidence="7">
    <location>
        <begin position="374"/>
        <end position="397"/>
    </location>
</feature>
<dbReference type="CDD" id="cd06173">
    <property type="entry name" value="MFS_MefA_like"/>
    <property type="match status" value="1"/>
</dbReference>
<evidence type="ECO:0000256" key="4">
    <source>
        <dbReference type="ARBA" id="ARBA00022692"/>
    </source>
</evidence>
<dbReference type="OrthoDB" id="9775268at2"/>
<comment type="caution">
    <text evidence="9">The sequence shown here is derived from an EMBL/GenBank/DDBJ whole genome shotgun (WGS) entry which is preliminary data.</text>
</comment>
<dbReference type="Gene3D" id="1.20.1250.20">
    <property type="entry name" value="MFS general substrate transporter like domains"/>
    <property type="match status" value="1"/>
</dbReference>
<dbReference type="PANTHER" id="PTHR23513">
    <property type="entry name" value="INTEGRAL MEMBRANE EFFLUX PROTEIN-RELATED"/>
    <property type="match status" value="1"/>
</dbReference>
<dbReference type="InterPro" id="IPR010290">
    <property type="entry name" value="TM_effector"/>
</dbReference>
<evidence type="ECO:0000256" key="2">
    <source>
        <dbReference type="ARBA" id="ARBA00022448"/>
    </source>
</evidence>
<dbReference type="InterPro" id="IPR036259">
    <property type="entry name" value="MFS_trans_sf"/>
</dbReference>
<evidence type="ECO:0000256" key="3">
    <source>
        <dbReference type="ARBA" id="ARBA00022475"/>
    </source>
</evidence>
<feature type="transmembrane region" description="Helical" evidence="7">
    <location>
        <begin position="49"/>
        <end position="68"/>
    </location>
</feature>
<feature type="transmembrane region" description="Helical" evidence="7">
    <location>
        <begin position="259"/>
        <end position="278"/>
    </location>
</feature>
<dbReference type="EMBL" id="RQZF01000002">
    <property type="protein sequence ID" value="RRC95886.1"/>
    <property type="molecule type" value="Genomic_DNA"/>
</dbReference>
<evidence type="ECO:0000313" key="10">
    <source>
        <dbReference type="Proteomes" id="UP000280444"/>
    </source>
</evidence>
<organism evidence="9 10">
    <name type="scientific">Schaalia canis</name>
    <dbReference type="NCBI Taxonomy" id="100469"/>
    <lineage>
        <taxon>Bacteria</taxon>
        <taxon>Bacillati</taxon>
        <taxon>Actinomycetota</taxon>
        <taxon>Actinomycetes</taxon>
        <taxon>Actinomycetales</taxon>
        <taxon>Actinomycetaceae</taxon>
        <taxon>Schaalia</taxon>
    </lineage>
</organism>
<evidence type="ECO:0000256" key="1">
    <source>
        <dbReference type="ARBA" id="ARBA00004651"/>
    </source>
</evidence>
<dbReference type="PANTHER" id="PTHR23513:SF11">
    <property type="entry name" value="STAPHYLOFERRIN A TRANSPORTER"/>
    <property type="match status" value="1"/>
</dbReference>
<feature type="transmembrane region" description="Helical" evidence="7">
    <location>
        <begin position="311"/>
        <end position="333"/>
    </location>
</feature>
<evidence type="ECO:0000256" key="6">
    <source>
        <dbReference type="ARBA" id="ARBA00023136"/>
    </source>
</evidence>